<dbReference type="GO" id="GO:0005524">
    <property type="term" value="F:ATP binding"/>
    <property type="evidence" value="ECO:0007669"/>
    <property type="project" value="UniProtKB-KW"/>
</dbReference>
<dbReference type="InterPro" id="IPR003439">
    <property type="entry name" value="ABC_transporter-like_ATP-bd"/>
</dbReference>
<dbReference type="PANTHER" id="PTHR42788">
    <property type="entry name" value="TAURINE IMPORT ATP-BINDING PROTEIN-RELATED"/>
    <property type="match status" value="1"/>
</dbReference>
<dbReference type="EMBL" id="JBEYXT010000077">
    <property type="protein sequence ID" value="MEU6802995.1"/>
    <property type="molecule type" value="Genomic_DNA"/>
</dbReference>
<proteinExistence type="predicted"/>
<protein>
    <submittedName>
        <fullName evidence="9">ABC transporter ATP-binding protein</fullName>
    </submittedName>
</protein>
<sequence>MATHTEQLTAAGAATATGTGSAATATVERSAVRLRGLTRSFEGRAVLDGVDLDIPAGQFVALLGHSGSGKSTLLRAVAGLDHEVAGSGELTAPQRVSVVFQDSRLLPWRRVLDNVLLGTEGEEKGRAALAEVGLKGRERAWPNELSGGEAQRAALARSLVREPELLLADEPFGALDALTRIRMHALLRELWERHRPSVLLVTHDVDEAIVLADRVLVLEHGRIGLDLTIDRPHPRSYRDPLLGEYRERLLAALGVTEDPEGAVEAPGRAPSPAVTAADHQ</sequence>
<evidence type="ECO:0000256" key="6">
    <source>
        <dbReference type="ARBA" id="ARBA00023136"/>
    </source>
</evidence>
<dbReference type="SMART" id="SM00382">
    <property type="entry name" value="AAA"/>
    <property type="match status" value="1"/>
</dbReference>
<dbReference type="PANTHER" id="PTHR42788:SF17">
    <property type="entry name" value="ALIPHATIC SULFONATES IMPORT ATP-BINDING PROTEIN SSUB"/>
    <property type="match status" value="1"/>
</dbReference>
<comment type="caution">
    <text evidence="9">The sequence shown here is derived from an EMBL/GenBank/DDBJ whole genome shotgun (WGS) entry which is preliminary data.</text>
</comment>
<keyword evidence="1" id="KW-0813">Transport</keyword>
<reference evidence="9 10" key="1">
    <citation type="submission" date="2024-06" db="EMBL/GenBank/DDBJ databases">
        <title>The Natural Products Discovery Center: Release of the First 8490 Sequenced Strains for Exploring Actinobacteria Biosynthetic Diversity.</title>
        <authorList>
            <person name="Kalkreuter E."/>
            <person name="Kautsar S.A."/>
            <person name="Yang D."/>
            <person name="Bader C.D."/>
            <person name="Teijaro C.N."/>
            <person name="Fluegel L."/>
            <person name="Davis C.M."/>
            <person name="Simpson J.R."/>
            <person name="Lauterbach L."/>
            <person name="Steele A.D."/>
            <person name="Gui C."/>
            <person name="Meng S."/>
            <person name="Li G."/>
            <person name="Viehrig K."/>
            <person name="Ye F."/>
            <person name="Su P."/>
            <person name="Kiefer A.F."/>
            <person name="Nichols A."/>
            <person name="Cepeda A.J."/>
            <person name="Yan W."/>
            <person name="Fan B."/>
            <person name="Jiang Y."/>
            <person name="Adhikari A."/>
            <person name="Zheng C.-J."/>
            <person name="Schuster L."/>
            <person name="Cowan T.M."/>
            <person name="Smanski M.J."/>
            <person name="Chevrette M.G."/>
            <person name="De Carvalho L.P.S."/>
            <person name="Shen B."/>
        </authorList>
    </citation>
    <scope>NUCLEOTIDE SEQUENCE [LARGE SCALE GENOMIC DNA]</scope>
    <source>
        <strain evidence="9 10">NPDC046851</strain>
    </source>
</reference>
<feature type="compositionally biased region" description="Low complexity" evidence="7">
    <location>
        <begin position="9"/>
        <end position="22"/>
    </location>
</feature>
<evidence type="ECO:0000256" key="4">
    <source>
        <dbReference type="ARBA" id="ARBA00022840"/>
    </source>
</evidence>
<evidence type="ECO:0000313" key="10">
    <source>
        <dbReference type="Proteomes" id="UP001551189"/>
    </source>
</evidence>
<keyword evidence="6" id="KW-0472">Membrane</keyword>
<dbReference type="InterPro" id="IPR027417">
    <property type="entry name" value="P-loop_NTPase"/>
</dbReference>
<evidence type="ECO:0000256" key="1">
    <source>
        <dbReference type="ARBA" id="ARBA00022448"/>
    </source>
</evidence>
<feature type="region of interest" description="Disordered" evidence="7">
    <location>
        <begin position="257"/>
        <end position="280"/>
    </location>
</feature>
<organism evidence="9 10">
    <name type="scientific">Streptomyces neyagawaensis</name>
    <dbReference type="NCBI Taxonomy" id="42238"/>
    <lineage>
        <taxon>Bacteria</taxon>
        <taxon>Bacillati</taxon>
        <taxon>Actinomycetota</taxon>
        <taxon>Actinomycetes</taxon>
        <taxon>Kitasatosporales</taxon>
        <taxon>Streptomycetaceae</taxon>
        <taxon>Streptomyces</taxon>
    </lineage>
</organism>
<keyword evidence="10" id="KW-1185">Reference proteome</keyword>
<feature type="domain" description="ABC transporter" evidence="8">
    <location>
        <begin position="32"/>
        <end position="245"/>
    </location>
</feature>
<dbReference type="PROSITE" id="PS00211">
    <property type="entry name" value="ABC_TRANSPORTER_1"/>
    <property type="match status" value="1"/>
</dbReference>
<dbReference type="PROSITE" id="PS50893">
    <property type="entry name" value="ABC_TRANSPORTER_2"/>
    <property type="match status" value="1"/>
</dbReference>
<dbReference type="Gene3D" id="3.40.50.300">
    <property type="entry name" value="P-loop containing nucleotide triphosphate hydrolases"/>
    <property type="match status" value="1"/>
</dbReference>
<dbReference type="RefSeq" id="WP_359696724.1">
    <property type="nucleotide sequence ID" value="NZ_JBEYXT010000077.1"/>
</dbReference>
<dbReference type="Pfam" id="PF00005">
    <property type="entry name" value="ABC_tran"/>
    <property type="match status" value="1"/>
</dbReference>
<keyword evidence="4 9" id="KW-0067">ATP-binding</keyword>
<dbReference type="Proteomes" id="UP001551189">
    <property type="component" value="Unassembled WGS sequence"/>
</dbReference>
<evidence type="ECO:0000259" key="8">
    <source>
        <dbReference type="PROSITE" id="PS50893"/>
    </source>
</evidence>
<accession>A0ABV3B0P0</accession>
<gene>
    <name evidence="9" type="ORF">ABZ931_18550</name>
</gene>
<dbReference type="SUPFAM" id="SSF52540">
    <property type="entry name" value="P-loop containing nucleoside triphosphate hydrolases"/>
    <property type="match status" value="1"/>
</dbReference>
<keyword evidence="5" id="KW-1278">Translocase</keyword>
<evidence type="ECO:0000256" key="3">
    <source>
        <dbReference type="ARBA" id="ARBA00022741"/>
    </source>
</evidence>
<name>A0ABV3B0P0_9ACTN</name>
<evidence type="ECO:0000256" key="7">
    <source>
        <dbReference type="SAM" id="MobiDB-lite"/>
    </source>
</evidence>
<dbReference type="InterPro" id="IPR050166">
    <property type="entry name" value="ABC_transporter_ATP-bind"/>
</dbReference>
<evidence type="ECO:0000256" key="5">
    <source>
        <dbReference type="ARBA" id="ARBA00022967"/>
    </source>
</evidence>
<keyword evidence="2" id="KW-1003">Cell membrane</keyword>
<keyword evidence="3" id="KW-0547">Nucleotide-binding</keyword>
<evidence type="ECO:0000313" key="9">
    <source>
        <dbReference type="EMBL" id="MEU6802995.1"/>
    </source>
</evidence>
<evidence type="ECO:0000256" key="2">
    <source>
        <dbReference type="ARBA" id="ARBA00022475"/>
    </source>
</evidence>
<feature type="region of interest" description="Disordered" evidence="7">
    <location>
        <begin position="1"/>
        <end position="22"/>
    </location>
</feature>
<dbReference type="InterPro" id="IPR017871">
    <property type="entry name" value="ABC_transporter-like_CS"/>
</dbReference>
<dbReference type="InterPro" id="IPR003593">
    <property type="entry name" value="AAA+_ATPase"/>
</dbReference>